<evidence type="ECO:0000313" key="7">
    <source>
        <dbReference type="Proteomes" id="UP001165962"/>
    </source>
</evidence>
<keyword evidence="2" id="KW-0238">DNA-binding</keyword>
<dbReference type="PROSITE" id="PS01124">
    <property type="entry name" value="HTH_ARAC_FAMILY_2"/>
    <property type="match status" value="1"/>
</dbReference>
<evidence type="ECO:0000313" key="6">
    <source>
        <dbReference type="EMBL" id="NHN34117.1"/>
    </source>
</evidence>
<feature type="domain" description="HTH araC/xylS-type" evidence="5">
    <location>
        <begin position="617"/>
        <end position="715"/>
    </location>
</feature>
<feature type="transmembrane region" description="Helical" evidence="4">
    <location>
        <begin position="236"/>
        <end position="256"/>
    </location>
</feature>
<dbReference type="PANTHER" id="PTHR43280:SF2">
    <property type="entry name" value="HTH-TYPE TRANSCRIPTIONAL REGULATOR EXSA"/>
    <property type="match status" value="1"/>
</dbReference>
<evidence type="ECO:0000256" key="3">
    <source>
        <dbReference type="ARBA" id="ARBA00023163"/>
    </source>
</evidence>
<accession>A0ABX0JC81</accession>
<evidence type="ECO:0000256" key="2">
    <source>
        <dbReference type="ARBA" id="ARBA00023125"/>
    </source>
</evidence>
<proteinExistence type="predicted"/>
<dbReference type="SUPFAM" id="SSF46689">
    <property type="entry name" value="Homeodomain-like"/>
    <property type="match status" value="2"/>
</dbReference>
<dbReference type="InterPro" id="IPR018062">
    <property type="entry name" value="HTH_AraC-typ_CS"/>
</dbReference>
<dbReference type="PANTHER" id="PTHR43280">
    <property type="entry name" value="ARAC-FAMILY TRANSCRIPTIONAL REGULATOR"/>
    <property type="match status" value="1"/>
</dbReference>
<evidence type="ECO:0000256" key="1">
    <source>
        <dbReference type="ARBA" id="ARBA00023015"/>
    </source>
</evidence>
<dbReference type="InterPro" id="IPR009057">
    <property type="entry name" value="Homeodomain-like_sf"/>
</dbReference>
<evidence type="ECO:0000256" key="4">
    <source>
        <dbReference type="SAM" id="Phobius"/>
    </source>
</evidence>
<evidence type="ECO:0000259" key="5">
    <source>
        <dbReference type="PROSITE" id="PS01124"/>
    </source>
</evidence>
<comment type="caution">
    <text evidence="6">The sequence shown here is derived from an EMBL/GenBank/DDBJ whole genome shotgun (WGS) entry which is preliminary data.</text>
</comment>
<organism evidence="6 7">
    <name type="scientific">Paenibacillus agricola</name>
    <dbReference type="NCBI Taxonomy" id="2716264"/>
    <lineage>
        <taxon>Bacteria</taxon>
        <taxon>Bacillati</taxon>
        <taxon>Bacillota</taxon>
        <taxon>Bacilli</taxon>
        <taxon>Bacillales</taxon>
        <taxon>Paenibacillaceae</taxon>
        <taxon>Paenibacillus</taxon>
    </lineage>
</organism>
<dbReference type="Proteomes" id="UP001165962">
    <property type="component" value="Unassembled WGS sequence"/>
</dbReference>
<name>A0ABX0JC81_9BACL</name>
<protein>
    <submittedName>
        <fullName evidence="6">AraC family transcriptional regulator</fullName>
    </submittedName>
</protein>
<keyword evidence="7" id="KW-1185">Reference proteome</keyword>
<dbReference type="Pfam" id="PF12833">
    <property type="entry name" value="HTH_18"/>
    <property type="match status" value="1"/>
</dbReference>
<gene>
    <name evidence="6" type="ORF">G9U52_30315</name>
</gene>
<dbReference type="EMBL" id="JAAOIW010000016">
    <property type="protein sequence ID" value="NHN34117.1"/>
    <property type="molecule type" value="Genomic_DNA"/>
</dbReference>
<sequence>MAFSEHIKKTTIRANEVFNEQVNQTVENFLTPIDQIIAKEILVNDLFRRFFNDQNNETYTNYEISQKLNNLIINFPIIYSVYIFHQADQLIISNSTLTYLSNFSDRDFILSQMEKQQPVSWTGKRIYKDQKRFEPMPVVTLVRKVPFLTGEQGIIVVNIRVSDIQSLVVKMSSLKTSFVNFFDGKGELIFSTNDMDQLDNHRSKELARIKSGYTNWEVRSGIKDGNIFNFFSFFPYFWVTLGFISIVMGFLLVIYVTRLNYRPIESIINRINGVFVNKNSDLFGKVNQDEMRFIELAIDNLLEQTTKFQNQYKEDLIHIRRNFFIELLEGNRFISLGEWKSEMKRLGRCDDFERIMFGILEIDKYIEFSVKYSDRDQYLLKFVLNSVVNEIAEGQEINVWTEWISNSQLGIIFQLKNQSKYENEHQTNLVLQVCNKAISWVNANLNFTITVGNGGSADKITEIPQLYEDALDSLKYKSVLGNQRVINYWELSNKPRQDIFNLVQLIHSIAQTYRLGDETWKKQFDQFFYEAKIGLFPREDITSLLYYLIYYLDRGMIKLSVPIQDSWKQNVMPALTKMLEEFETLEEFQTNSYQVLKQVEDQISLLRESRTSHPLIHEVKKYIGDKYANPDLSLIHLSEEFNLSSRYLSRLFKDEFGEKFVDYLVRVRIEHAKKFLQETPESVQGIALKVGYVHPFSFIRVFKRMVGVTPGDFRK</sequence>
<dbReference type="Gene3D" id="1.10.10.60">
    <property type="entry name" value="Homeodomain-like"/>
    <property type="match status" value="2"/>
</dbReference>
<keyword evidence="4" id="KW-1133">Transmembrane helix</keyword>
<reference evidence="6" key="1">
    <citation type="submission" date="2020-03" db="EMBL/GenBank/DDBJ databases">
        <title>Draft sequencing of Paenibacilllus sp. S3N08.</title>
        <authorList>
            <person name="Kim D.-U."/>
        </authorList>
    </citation>
    <scope>NUCLEOTIDE SEQUENCE</scope>
    <source>
        <strain evidence="6">S3N08</strain>
    </source>
</reference>
<dbReference type="PROSITE" id="PS00041">
    <property type="entry name" value="HTH_ARAC_FAMILY_1"/>
    <property type="match status" value="1"/>
</dbReference>
<keyword evidence="1" id="KW-0805">Transcription regulation</keyword>
<keyword evidence="4" id="KW-0472">Membrane</keyword>
<dbReference type="InterPro" id="IPR018060">
    <property type="entry name" value="HTH_AraC"/>
</dbReference>
<keyword evidence="4" id="KW-0812">Transmembrane</keyword>
<keyword evidence="3" id="KW-0804">Transcription</keyword>
<dbReference type="SMART" id="SM00342">
    <property type="entry name" value="HTH_ARAC"/>
    <property type="match status" value="1"/>
</dbReference>